<evidence type="ECO:0000259" key="1">
    <source>
        <dbReference type="Pfam" id="PF08241"/>
    </source>
</evidence>
<sequence>SPGGSAYGLDISTVMLNLTRKRGSVPVTQADGRFLPFSPHSFDRLYAAYVLDLLPYADLLITVEGFMRALKSGGILVLLALTEGVNLPSRALVAAWKGLFSISPTACGGCRPLQLIDLTRQAGFTHIEREVIVQLGIPSEIIVATKI</sequence>
<dbReference type="Pfam" id="PF08241">
    <property type="entry name" value="Methyltransf_11"/>
    <property type="match status" value="1"/>
</dbReference>
<reference evidence="2" key="1">
    <citation type="journal article" date="2014" name="Front. Microbiol.">
        <title>High frequency of phylogenetically diverse reductive dehalogenase-homologous genes in deep subseafloor sedimentary metagenomes.</title>
        <authorList>
            <person name="Kawai M."/>
            <person name="Futagami T."/>
            <person name="Toyoda A."/>
            <person name="Takaki Y."/>
            <person name="Nishi S."/>
            <person name="Hori S."/>
            <person name="Arai W."/>
            <person name="Tsubouchi T."/>
            <person name="Morono Y."/>
            <person name="Uchiyama I."/>
            <person name="Ito T."/>
            <person name="Fujiyama A."/>
            <person name="Inagaki F."/>
            <person name="Takami H."/>
        </authorList>
    </citation>
    <scope>NUCLEOTIDE SEQUENCE</scope>
    <source>
        <strain evidence="2">Expedition CK06-06</strain>
    </source>
</reference>
<dbReference type="GO" id="GO:0008757">
    <property type="term" value="F:S-adenosylmethionine-dependent methyltransferase activity"/>
    <property type="evidence" value="ECO:0007669"/>
    <property type="project" value="InterPro"/>
</dbReference>
<accession>X1FVK0</accession>
<dbReference type="Gene3D" id="3.40.50.150">
    <property type="entry name" value="Vaccinia Virus protein VP39"/>
    <property type="match status" value="1"/>
</dbReference>
<comment type="caution">
    <text evidence="2">The sequence shown here is derived from an EMBL/GenBank/DDBJ whole genome shotgun (WGS) entry which is preliminary data.</text>
</comment>
<evidence type="ECO:0000313" key="2">
    <source>
        <dbReference type="EMBL" id="GAH36560.1"/>
    </source>
</evidence>
<dbReference type="CDD" id="cd02440">
    <property type="entry name" value="AdoMet_MTases"/>
    <property type="match status" value="1"/>
</dbReference>
<protein>
    <recommendedName>
        <fullName evidence="1">Methyltransferase type 11 domain-containing protein</fullName>
    </recommendedName>
</protein>
<gene>
    <name evidence="2" type="ORF">S03H2_13324</name>
</gene>
<dbReference type="InterPro" id="IPR013216">
    <property type="entry name" value="Methyltransf_11"/>
</dbReference>
<dbReference type="EMBL" id="BARU01006762">
    <property type="protein sequence ID" value="GAH36560.1"/>
    <property type="molecule type" value="Genomic_DNA"/>
</dbReference>
<name>X1FVK0_9ZZZZ</name>
<feature type="non-terminal residue" evidence="2">
    <location>
        <position position="1"/>
    </location>
</feature>
<organism evidence="2">
    <name type="scientific">marine sediment metagenome</name>
    <dbReference type="NCBI Taxonomy" id="412755"/>
    <lineage>
        <taxon>unclassified sequences</taxon>
        <taxon>metagenomes</taxon>
        <taxon>ecological metagenomes</taxon>
    </lineage>
</organism>
<dbReference type="SUPFAM" id="SSF53335">
    <property type="entry name" value="S-adenosyl-L-methionine-dependent methyltransferases"/>
    <property type="match status" value="1"/>
</dbReference>
<feature type="domain" description="Methyltransferase type 11" evidence="1">
    <location>
        <begin position="4"/>
        <end position="78"/>
    </location>
</feature>
<proteinExistence type="predicted"/>
<dbReference type="InterPro" id="IPR029063">
    <property type="entry name" value="SAM-dependent_MTases_sf"/>
</dbReference>
<dbReference type="AlphaFoldDB" id="X1FVK0"/>